<evidence type="ECO:0000313" key="2">
    <source>
        <dbReference type="EMBL" id="MBB5887619.1"/>
    </source>
</evidence>
<accession>A0A841C897</accession>
<dbReference type="AlphaFoldDB" id="A0A841C897"/>
<protein>
    <submittedName>
        <fullName evidence="2">Uncharacterized protein</fullName>
    </submittedName>
</protein>
<dbReference type="Proteomes" id="UP000562464">
    <property type="component" value="Unassembled WGS sequence"/>
</dbReference>
<evidence type="ECO:0000313" key="3">
    <source>
        <dbReference type="Proteomes" id="UP000562464"/>
    </source>
</evidence>
<proteinExistence type="predicted"/>
<keyword evidence="3" id="KW-1185">Reference proteome</keyword>
<dbReference type="EMBL" id="JACHHV010000005">
    <property type="protein sequence ID" value="MBB5887619.1"/>
    <property type="molecule type" value="Genomic_DNA"/>
</dbReference>
<comment type="caution">
    <text evidence="2">The sequence shown here is derived from an EMBL/GenBank/DDBJ whole genome shotgun (WGS) entry which is preliminary data.</text>
</comment>
<evidence type="ECO:0000256" key="1">
    <source>
        <dbReference type="SAM" id="Phobius"/>
    </source>
</evidence>
<keyword evidence="1" id="KW-0472">Membrane</keyword>
<feature type="transmembrane region" description="Helical" evidence="1">
    <location>
        <begin position="21"/>
        <end position="48"/>
    </location>
</feature>
<keyword evidence="1" id="KW-0812">Transmembrane</keyword>
<name>A0A841C897_9LACT</name>
<organism evidence="2 3">
    <name type="scientific">Lactovum miscens</name>
    <dbReference type="NCBI Taxonomy" id="190387"/>
    <lineage>
        <taxon>Bacteria</taxon>
        <taxon>Bacillati</taxon>
        <taxon>Bacillota</taxon>
        <taxon>Bacilli</taxon>
        <taxon>Lactobacillales</taxon>
        <taxon>Streptococcaceae</taxon>
        <taxon>Lactovum</taxon>
    </lineage>
</organism>
<reference evidence="2 3" key="1">
    <citation type="submission" date="2020-08" db="EMBL/GenBank/DDBJ databases">
        <title>Genomic Encyclopedia of Type Strains, Phase IV (KMG-IV): sequencing the most valuable type-strain genomes for metagenomic binning, comparative biology and taxonomic classification.</title>
        <authorList>
            <person name="Goeker M."/>
        </authorList>
    </citation>
    <scope>NUCLEOTIDE SEQUENCE [LARGE SCALE GENOMIC DNA]</scope>
    <source>
        <strain evidence="2 3">DSM 14925</strain>
    </source>
</reference>
<keyword evidence="1" id="KW-1133">Transmembrane helix</keyword>
<sequence>MNRMTKKINNYFDKCQLPLSVIVLVGGLYAYLAFAMVVTILDMFHIYIFSAFFNY</sequence>
<gene>
    <name evidence="2" type="ORF">HNQ37_000491</name>
</gene>